<sequence>MANWTAFFAVMCIASFVTTSLASPTQGQTRDKGNLIQNGLDAVKNGFLMLVSSYLDFTYNIAKKVDFSIY</sequence>
<dbReference type="AlphaFoldDB" id="A0AAE1DSD5"/>
<accession>A0AAE1DSD5</accession>
<comment type="caution">
    <text evidence="2">The sequence shown here is derived from an EMBL/GenBank/DDBJ whole genome shotgun (WGS) entry which is preliminary data.</text>
</comment>
<evidence type="ECO:0000313" key="2">
    <source>
        <dbReference type="EMBL" id="KAK3781124.1"/>
    </source>
</evidence>
<feature type="signal peptide" evidence="1">
    <location>
        <begin position="1"/>
        <end position="22"/>
    </location>
</feature>
<reference evidence="2" key="1">
    <citation type="journal article" date="2023" name="G3 (Bethesda)">
        <title>A reference genome for the long-term kleptoplast-retaining sea slug Elysia crispata morphotype clarki.</title>
        <authorList>
            <person name="Eastman K.E."/>
            <person name="Pendleton A.L."/>
            <person name="Shaikh M.A."/>
            <person name="Suttiyut T."/>
            <person name="Ogas R."/>
            <person name="Tomko P."/>
            <person name="Gavelis G."/>
            <person name="Widhalm J.R."/>
            <person name="Wisecaver J.H."/>
        </authorList>
    </citation>
    <scope>NUCLEOTIDE SEQUENCE</scope>
    <source>
        <strain evidence="2">ECLA1</strain>
    </source>
</reference>
<gene>
    <name evidence="2" type="ORF">RRG08_037581</name>
</gene>
<keyword evidence="1" id="KW-0732">Signal</keyword>
<dbReference type="Proteomes" id="UP001283361">
    <property type="component" value="Unassembled WGS sequence"/>
</dbReference>
<keyword evidence="3" id="KW-1185">Reference proteome</keyword>
<organism evidence="2 3">
    <name type="scientific">Elysia crispata</name>
    <name type="common">lettuce slug</name>
    <dbReference type="NCBI Taxonomy" id="231223"/>
    <lineage>
        <taxon>Eukaryota</taxon>
        <taxon>Metazoa</taxon>
        <taxon>Spiralia</taxon>
        <taxon>Lophotrochozoa</taxon>
        <taxon>Mollusca</taxon>
        <taxon>Gastropoda</taxon>
        <taxon>Heterobranchia</taxon>
        <taxon>Euthyneura</taxon>
        <taxon>Panpulmonata</taxon>
        <taxon>Sacoglossa</taxon>
        <taxon>Placobranchoidea</taxon>
        <taxon>Plakobranchidae</taxon>
        <taxon>Elysia</taxon>
    </lineage>
</organism>
<evidence type="ECO:0000313" key="3">
    <source>
        <dbReference type="Proteomes" id="UP001283361"/>
    </source>
</evidence>
<name>A0AAE1DSD5_9GAST</name>
<proteinExistence type="predicted"/>
<dbReference type="EMBL" id="JAWDGP010002659">
    <property type="protein sequence ID" value="KAK3781124.1"/>
    <property type="molecule type" value="Genomic_DNA"/>
</dbReference>
<evidence type="ECO:0000256" key="1">
    <source>
        <dbReference type="SAM" id="SignalP"/>
    </source>
</evidence>
<feature type="chain" id="PRO_5042128001" evidence="1">
    <location>
        <begin position="23"/>
        <end position="70"/>
    </location>
</feature>
<protein>
    <submittedName>
        <fullName evidence="2">Uncharacterized protein</fullName>
    </submittedName>
</protein>